<keyword evidence="4" id="KW-0804">Transcription</keyword>
<feature type="region of interest" description="Disordered" evidence="5">
    <location>
        <begin position="190"/>
        <end position="212"/>
    </location>
</feature>
<comment type="caution">
    <text evidence="6">The sequence shown here is derived from an EMBL/GenBank/DDBJ whole genome shotgun (WGS) entry which is preliminary data.</text>
</comment>
<dbReference type="AlphaFoldDB" id="A0A9W4UP38"/>
<protein>
    <recommendedName>
        <fullName evidence="4">Mediator of RNA polymerase II transcription subunit 11</fullName>
    </recommendedName>
    <alternativeName>
        <fullName evidence="4">Mediator complex subunit 11</fullName>
    </alternativeName>
</protein>
<keyword evidence="7" id="KW-1185">Reference proteome</keyword>
<sequence length="212" mass="21861">MTTTPHPEEPTSPQQPYREVAATHIRHLSTLSQRLPGILTTSATTLSQLTNAPIPSADNNAGSDSPAARRAALSSSANEFYTSVLALRTALHAQIDELEKHGVIPADEVRFKGVVQQPAGAGAGAGAGAAAAASDNADGGAGSKEKKVDPQASVTNNGLGSFDVGILNARAGVRQKDGEEVLARMKRVVDGLVERAGGEEDSGDQDQEMKDG</sequence>
<keyword evidence="4" id="KW-0010">Activator</keyword>
<dbReference type="EMBL" id="CAOQHR010000008">
    <property type="protein sequence ID" value="CAI6338532.1"/>
    <property type="molecule type" value="Genomic_DNA"/>
</dbReference>
<comment type="subunit">
    <text evidence="4">Component of the Mediator complex.</text>
</comment>
<organism evidence="6 7">
    <name type="scientific">Periconia digitata</name>
    <dbReference type="NCBI Taxonomy" id="1303443"/>
    <lineage>
        <taxon>Eukaryota</taxon>
        <taxon>Fungi</taxon>
        <taxon>Dikarya</taxon>
        <taxon>Ascomycota</taxon>
        <taxon>Pezizomycotina</taxon>
        <taxon>Dothideomycetes</taxon>
        <taxon>Pleosporomycetidae</taxon>
        <taxon>Pleosporales</taxon>
        <taxon>Massarineae</taxon>
        <taxon>Periconiaceae</taxon>
        <taxon>Periconia</taxon>
    </lineage>
</organism>
<reference evidence="6" key="1">
    <citation type="submission" date="2023-01" db="EMBL/GenBank/DDBJ databases">
        <authorList>
            <person name="Van Ghelder C."/>
            <person name="Rancurel C."/>
        </authorList>
    </citation>
    <scope>NUCLEOTIDE SEQUENCE</scope>
    <source>
        <strain evidence="6">CNCM I-4278</strain>
    </source>
</reference>
<keyword evidence="4" id="KW-0805">Transcription regulation</keyword>
<gene>
    <name evidence="4" type="primary">MED11</name>
    <name evidence="6" type="ORF">PDIGIT_LOCUS11662</name>
</gene>
<comment type="subcellular location">
    <subcellularLocation>
        <location evidence="1 4">Nucleus</location>
    </subcellularLocation>
</comment>
<dbReference type="Pfam" id="PF10280">
    <property type="entry name" value="Med11"/>
    <property type="match status" value="1"/>
</dbReference>
<name>A0A9W4UP38_9PLEO</name>
<evidence type="ECO:0000256" key="1">
    <source>
        <dbReference type="ARBA" id="ARBA00004123"/>
    </source>
</evidence>
<proteinExistence type="inferred from homology"/>
<evidence type="ECO:0000313" key="7">
    <source>
        <dbReference type="Proteomes" id="UP001152607"/>
    </source>
</evidence>
<accession>A0A9W4UP38</accession>
<feature type="region of interest" description="Disordered" evidence="5">
    <location>
        <begin position="50"/>
        <end position="70"/>
    </location>
</feature>
<evidence type="ECO:0000313" key="6">
    <source>
        <dbReference type="EMBL" id="CAI6338532.1"/>
    </source>
</evidence>
<comment type="similarity">
    <text evidence="2 4">Belongs to the Mediator complex subunit 11 family.</text>
</comment>
<evidence type="ECO:0000256" key="2">
    <source>
        <dbReference type="ARBA" id="ARBA00008186"/>
    </source>
</evidence>
<dbReference type="GO" id="GO:0006357">
    <property type="term" value="P:regulation of transcription by RNA polymerase II"/>
    <property type="evidence" value="ECO:0007669"/>
    <property type="project" value="InterPro"/>
</dbReference>
<keyword evidence="3 4" id="KW-0539">Nucleus</keyword>
<feature type="compositionally biased region" description="Polar residues" evidence="5">
    <location>
        <begin position="51"/>
        <end position="62"/>
    </location>
</feature>
<evidence type="ECO:0000256" key="5">
    <source>
        <dbReference type="SAM" id="MobiDB-lite"/>
    </source>
</evidence>
<comment type="function">
    <text evidence="4">Component of the Mediator complex, a coactivator involved in the regulated transcription of nearly all RNA polymerase II-dependent genes. Mediator functions as a bridge to convey information from gene-specific regulatory proteins to the basal RNA polymerase II transcription machinery. Mediator is recruited to promoters by direct interactions with regulatory proteins and serves as a scaffold for the assembly of a functional pre-initiation complex with RNA polymerase II and the general transcription factors.</text>
</comment>
<dbReference type="GO" id="GO:0003712">
    <property type="term" value="F:transcription coregulator activity"/>
    <property type="evidence" value="ECO:0007669"/>
    <property type="project" value="InterPro"/>
</dbReference>
<dbReference type="OrthoDB" id="5418434at2759"/>
<evidence type="ECO:0000256" key="3">
    <source>
        <dbReference type="ARBA" id="ARBA00023242"/>
    </source>
</evidence>
<dbReference type="Proteomes" id="UP001152607">
    <property type="component" value="Unassembled WGS sequence"/>
</dbReference>
<dbReference type="InterPro" id="IPR019404">
    <property type="entry name" value="Mediator_Med11"/>
</dbReference>
<evidence type="ECO:0000256" key="4">
    <source>
        <dbReference type="RuleBase" id="RU364147"/>
    </source>
</evidence>
<feature type="region of interest" description="Disordered" evidence="5">
    <location>
        <begin position="131"/>
        <end position="155"/>
    </location>
</feature>
<dbReference type="GO" id="GO:0016592">
    <property type="term" value="C:mediator complex"/>
    <property type="evidence" value="ECO:0007669"/>
    <property type="project" value="InterPro"/>
</dbReference>